<accession>A0A1G6YUE2</accession>
<dbReference type="RefSeq" id="WP_090860176.1">
    <property type="nucleotide sequence ID" value="NZ_FMZM01000012.1"/>
</dbReference>
<reference evidence="2 3" key="1">
    <citation type="submission" date="2016-10" db="EMBL/GenBank/DDBJ databases">
        <authorList>
            <person name="de Groot N.N."/>
        </authorList>
    </citation>
    <scope>NUCLEOTIDE SEQUENCE [LARGE SCALE GENOMIC DNA]</scope>
    <source>
        <strain evidence="2 3">CGMCC 4.6858</strain>
    </source>
</reference>
<feature type="transmembrane region" description="Helical" evidence="1">
    <location>
        <begin position="292"/>
        <end position="311"/>
    </location>
</feature>
<evidence type="ECO:0000256" key="1">
    <source>
        <dbReference type="SAM" id="Phobius"/>
    </source>
</evidence>
<keyword evidence="1" id="KW-1133">Transmembrane helix</keyword>
<evidence type="ECO:0000313" key="2">
    <source>
        <dbReference type="EMBL" id="SDD93950.1"/>
    </source>
</evidence>
<organism evidence="2 3">
    <name type="scientific">Nocardioides lianchengensis</name>
    <dbReference type="NCBI Taxonomy" id="1045774"/>
    <lineage>
        <taxon>Bacteria</taxon>
        <taxon>Bacillati</taxon>
        <taxon>Actinomycetota</taxon>
        <taxon>Actinomycetes</taxon>
        <taxon>Propionibacteriales</taxon>
        <taxon>Nocardioidaceae</taxon>
        <taxon>Nocardioides</taxon>
    </lineage>
</organism>
<evidence type="ECO:0000313" key="3">
    <source>
        <dbReference type="Proteomes" id="UP000199034"/>
    </source>
</evidence>
<protein>
    <submittedName>
        <fullName evidence="2">ABC-type transport system involved in multi-copper enzyme maturation, permease component</fullName>
    </submittedName>
</protein>
<dbReference type="OrthoDB" id="3819831at2"/>
<keyword evidence="1" id="KW-0812">Transmembrane</keyword>
<keyword evidence="3" id="KW-1185">Reference proteome</keyword>
<feature type="transmembrane region" description="Helical" evidence="1">
    <location>
        <begin position="119"/>
        <end position="140"/>
    </location>
</feature>
<gene>
    <name evidence="2" type="ORF">SAMN05421872_112166</name>
</gene>
<feature type="transmembrane region" description="Helical" evidence="1">
    <location>
        <begin position="161"/>
        <end position="189"/>
    </location>
</feature>
<dbReference type="PANTHER" id="PTHR37305">
    <property type="entry name" value="INTEGRAL MEMBRANE PROTEIN-RELATED"/>
    <property type="match status" value="1"/>
</dbReference>
<name>A0A1G6YUE2_9ACTN</name>
<dbReference type="EMBL" id="FMZM01000012">
    <property type="protein sequence ID" value="SDD93950.1"/>
    <property type="molecule type" value="Genomic_DNA"/>
</dbReference>
<dbReference type="STRING" id="1045774.SAMN05421872_112166"/>
<dbReference type="PANTHER" id="PTHR37305:SF1">
    <property type="entry name" value="MEMBRANE PROTEIN"/>
    <property type="match status" value="1"/>
</dbReference>
<dbReference type="AlphaFoldDB" id="A0A1G6YUE2"/>
<dbReference type="Proteomes" id="UP000199034">
    <property type="component" value="Unassembled WGS sequence"/>
</dbReference>
<keyword evidence="1" id="KW-0472">Membrane</keyword>
<proteinExistence type="predicted"/>
<sequence>MRSLIRVELTRLRWRRAVLLLLVASVVVPAVIAVAMIWDTRPPSADELTRIDELVAQERESPVVQEQLQDCLDHPENWGFDQSTTDLQTQCEESTLPQPEWFGSYTPLDLREQLQYGDGLGVVTVLTLLLMLAGTTFVGHDWVSGSMSNQLLFEPRRGRIWAAKALVVTLVSLVVSVVVSSAYWLTLWLVARSRDLGSSSDLLGDCLEFGLRGALFATAAALAGFALTMLFRSTVATIGVLFALSVGGGLLIALLGLDGQWQPGPNLEAIVKNGTTYWDYDTERKLSALHGVVYYGVLVVGTAVASVISFGRRDVP</sequence>
<feature type="transmembrane region" description="Helical" evidence="1">
    <location>
        <begin position="238"/>
        <end position="257"/>
    </location>
</feature>
<feature type="transmembrane region" description="Helical" evidence="1">
    <location>
        <begin position="209"/>
        <end position="231"/>
    </location>
</feature>